<sequence>MAKPLEYTADGIPKNWDGRDWQTYKWAMKTVFQEKKLTEIVEGSIVKSGLSTAEKKEEFDGKQTHIMRMVGTSVPPDTLHQIRDKTTGTEMWGALCELYEGKANKTVMVHRVRSLRDDLWSTKLSPGGDVNKHLSKMFNLRTELASLQYTVEDIDMVEMLLESVPNQPEFENMKAAIRYNPNFGAFTPSGVRDMIRAADSRQKEFRGKNGNGQRGSQKHGGKFGGAKDKSSKSDDQQQDAAKDAKKKKKLRKCYICDSTDHLRADCPDREKEHSGGGATATEQKQKPRGNVTIRRDDSEPPQPDHEDEDVGVVTGMLDAMVIDAGVEAEVNDENREVASDDEVQEVDRTADEKELVIDTSSGWWYFDTAANVHVTGNRSYYVAFTEDTSQSESIHGVTPALASRIAGVETVALVTDVEGLQVSVVLDDVFYVPGAEHGLLSPGLAAEQGFQFDYDRDTMNFRVMEEGRTVIVATPQEATWGFFVSHPSNGAIIGPQDRPLCNVTAVKGVACLELWHEGLGHTCPQYLKTMVDRGLVKGMLLTQRQQQGPCDACHVGKQKKKAHRKKLDRGLEQPNQVVYVGLLIPSKDNGTRYEAVLIIMDGFSRFVTMHMLTSKASEVINERIKEHIIWAERQAGRSKRCVNRIKYLVQQVCTDKGGEFVNDAMAAWYRAHGIEHIRVSPKSSQLNLCERTHQSIVEMTKTFMHHAGFPKSLWPEAMRNAVYVKNRVYNKGTQGVPFEMMFGAKPDLHHIRKFGALAYGHVPVSPGRRKHHDNAKLGFVLGYAEDVVGCKVYFPEERTAKFVADLRIAEDVVYRDRHEVSVEDADLESLHFMRSENENEPDCSMSSDEETITELRQGTTVPALAGCESAGLLPAELEGGENASERCATHDELPSDDFVDNFAACREATQTERSCASSAEVNGITAAIPSEVGTAVADEVSGAGAVRGYGAHVRAGQHTDTTPSISQDTMQQQYDQNEADVSAQTSSCDKQQRDEEMISFDGDESVAGVCGSVAESLPSEDDDVGESTEADAEELEAVEDDTIDNDEVTVASTIASSNDNGQMELEEIPIRHEIVDASPLYSQQQIGKRTHREEIPSEELRVERGAEKQEPKRARTGLREYHERRRPAYLDDYVANVAQSTARVLDKNGKPIHASSVKITKNKREMERSKYREFWMQADLEEIGALRAKGVIMEIPKEDVPEGAKPLYTRWVRSRKTDRQGYVIRFKSRIVAFGNHQRPGLDFVETFAPVARMSSFRMMVALAAVLHLQLYGGDINTVYLNAQLAIRHYLKSIEGFPCEINGHVYVILKALYGLRQSGREWNSELNRWFLDHGYQRSLTEPCLYYRFEGEVIMLVLVYVDDIMVATNCEESKCKLFEELDKAYGLKEQGLLSEYLGIEVDQTPDTVTLRQGKYAREVLETFGYDNAHAVGNPMETNVRLVPLGDNEESDTSFEYRKATGMLMYLATGTRPDLAYAVGQLSRFVSKPSNKHVGALKRVLRYLAGTVAYGITYDRTQAVPDSVMLDGYCDSDWANDPASRKSTTGFVFTLAGGAVSWMSRRQFIVALSTAEAEYVAACEAAMEAVATSNILQEVLPQRSVKLKLGVDNQAAHVLATNPTYSRRTRHIELRWHFVREQVEKGTIDLHKVKGAENPADAFTKPLDKLRLKDLLWLVGVSGAK</sequence>
<dbReference type="GO" id="GO:0004190">
    <property type="term" value="F:aspartic-type endopeptidase activity"/>
    <property type="evidence" value="ECO:0007669"/>
    <property type="project" value="UniProtKB-KW"/>
</dbReference>
<dbReference type="PANTHER" id="PTHR11439:SF491">
    <property type="entry name" value="INTEGRASE CATALYTIC DOMAIN-CONTAINING PROTEIN"/>
    <property type="match status" value="1"/>
</dbReference>
<feature type="region of interest" description="Disordered" evidence="2">
    <location>
        <begin position="975"/>
        <end position="995"/>
    </location>
</feature>
<gene>
    <name evidence="6" type="ORF">PF005_g12402</name>
    <name evidence="5" type="ORF">PF006_g11285</name>
    <name evidence="4" type="ORF">PF007_g11104</name>
</gene>
<dbReference type="CDD" id="cd09272">
    <property type="entry name" value="RNase_HI_RT_Ty1"/>
    <property type="match status" value="1"/>
</dbReference>
<evidence type="ECO:0000313" key="5">
    <source>
        <dbReference type="EMBL" id="KAE9143717.1"/>
    </source>
</evidence>
<dbReference type="EMBL" id="QXGB01000656">
    <property type="protein sequence ID" value="KAE9207955.1"/>
    <property type="molecule type" value="Genomic_DNA"/>
</dbReference>
<dbReference type="Proteomes" id="UP000433483">
    <property type="component" value="Unassembled WGS sequence"/>
</dbReference>
<feature type="compositionally biased region" description="Basic and acidic residues" evidence="2">
    <location>
        <begin position="263"/>
        <end position="274"/>
    </location>
</feature>
<dbReference type="GO" id="GO:0003676">
    <property type="term" value="F:nucleic acid binding"/>
    <property type="evidence" value="ECO:0007669"/>
    <property type="project" value="InterPro"/>
</dbReference>
<dbReference type="Proteomes" id="UP000440732">
    <property type="component" value="Unassembled WGS sequence"/>
</dbReference>
<dbReference type="GO" id="GO:0015074">
    <property type="term" value="P:DNA integration"/>
    <property type="evidence" value="ECO:0007669"/>
    <property type="project" value="InterPro"/>
</dbReference>
<dbReference type="Pfam" id="PF22936">
    <property type="entry name" value="Pol_BBD"/>
    <property type="match status" value="1"/>
</dbReference>
<keyword evidence="1" id="KW-0645">Protease</keyword>
<dbReference type="InterPro" id="IPR012337">
    <property type="entry name" value="RNaseH-like_sf"/>
</dbReference>
<dbReference type="SUPFAM" id="SSF56672">
    <property type="entry name" value="DNA/RNA polymerases"/>
    <property type="match status" value="1"/>
</dbReference>
<dbReference type="Pfam" id="PF07727">
    <property type="entry name" value="RVT_2"/>
    <property type="match status" value="1"/>
</dbReference>
<dbReference type="Pfam" id="PF14223">
    <property type="entry name" value="Retrotran_gag_2"/>
    <property type="match status" value="1"/>
</dbReference>
<dbReference type="InterPro" id="IPR054722">
    <property type="entry name" value="PolX-like_BBD"/>
</dbReference>
<keyword evidence="1" id="KW-0378">Hydrolase</keyword>
<evidence type="ECO:0000313" key="7">
    <source>
        <dbReference type="Proteomes" id="UP000433483"/>
    </source>
</evidence>
<dbReference type="InterPro" id="IPR013103">
    <property type="entry name" value="RVT_2"/>
</dbReference>
<dbReference type="PANTHER" id="PTHR11439">
    <property type="entry name" value="GAG-POL-RELATED RETROTRANSPOSON"/>
    <property type="match status" value="1"/>
</dbReference>
<feature type="region of interest" description="Disordered" evidence="2">
    <location>
        <begin position="263"/>
        <end position="309"/>
    </location>
</feature>
<feature type="region of interest" description="Disordered" evidence="2">
    <location>
        <begin position="201"/>
        <end position="244"/>
    </location>
</feature>
<feature type="compositionally biased region" description="Basic and acidic residues" evidence="2">
    <location>
        <begin position="293"/>
        <end position="304"/>
    </location>
</feature>
<feature type="domain" description="Integrase catalytic" evidence="3">
    <location>
        <begin position="570"/>
        <end position="745"/>
    </location>
</feature>
<dbReference type="EMBL" id="QXFZ01000546">
    <property type="protein sequence ID" value="KAE9112423.1"/>
    <property type="molecule type" value="Genomic_DNA"/>
</dbReference>
<keyword evidence="1" id="KW-0064">Aspartyl protease</keyword>
<organism evidence="4 9">
    <name type="scientific">Phytophthora fragariae</name>
    <dbReference type="NCBI Taxonomy" id="53985"/>
    <lineage>
        <taxon>Eukaryota</taxon>
        <taxon>Sar</taxon>
        <taxon>Stramenopiles</taxon>
        <taxon>Oomycota</taxon>
        <taxon>Peronosporomycetes</taxon>
        <taxon>Peronosporales</taxon>
        <taxon>Peronosporaceae</taxon>
        <taxon>Phytophthora</taxon>
    </lineage>
</organism>
<keyword evidence="7" id="KW-1185">Reference proteome</keyword>
<dbReference type="InterPro" id="IPR043502">
    <property type="entry name" value="DNA/RNA_pol_sf"/>
</dbReference>
<evidence type="ECO:0000313" key="8">
    <source>
        <dbReference type="Proteomes" id="UP000440732"/>
    </source>
</evidence>
<evidence type="ECO:0000313" key="4">
    <source>
        <dbReference type="EMBL" id="KAE9112423.1"/>
    </source>
</evidence>
<dbReference type="Gene3D" id="3.30.420.10">
    <property type="entry name" value="Ribonuclease H-like superfamily/Ribonuclease H"/>
    <property type="match status" value="1"/>
</dbReference>
<feature type="compositionally biased region" description="Basic and acidic residues" evidence="2">
    <location>
        <begin position="225"/>
        <end position="243"/>
    </location>
</feature>
<protein>
    <recommendedName>
        <fullName evidence="3">Integrase catalytic domain-containing protein</fullName>
    </recommendedName>
</protein>
<dbReference type="PROSITE" id="PS50994">
    <property type="entry name" value="INTEGRASE"/>
    <property type="match status" value="1"/>
</dbReference>
<proteinExistence type="predicted"/>
<dbReference type="OrthoDB" id="121181at2759"/>
<dbReference type="EMBL" id="QXGA01000597">
    <property type="protein sequence ID" value="KAE9143717.1"/>
    <property type="molecule type" value="Genomic_DNA"/>
</dbReference>
<reference evidence="7 8" key="1">
    <citation type="submission" date="2018-08" db="EMBL/GenBank/DDBJ databases">
        <title>Genomic investigation of the strawberry pathogen Phytophthora fragariae indicates pathogenicity is determined by transcriptional variation in three key races.</title>
        <authorList>
            <person name="Adams T.M."/>
            <person name="Armitage A.D."/>
            <person name="Sobczyk M.K."/>
            <person name="Bates H.J."/>
            <person name="Dunwell J.M."/>
            <person name="Nellist C.F."/>
            <person name="Harrison R.J."/>
        </authorList>
    </citation>
    <scope>NUCLEOTIDE SEQUENCE [LARGE SCALE GENOMIC DNA]</scope>
    <source>
        <strain evidence="6 7">NOV-27</strain>
        <strain evidence="5 8">NOV-5</strain>
        <strain evidence="4 9">NOV-71</strain>
    </source>
</reference>
<accession>A0A6A3S965</accession>
<evidence type="ECO:0000256" key="1">
    <source>
        <dbReference type="ARBA" id="ARBA00022750"/>
    </source>
</evidence>
<evidence type="ECO:0000313" key="9">
    <source>
        <dbReference type="Proteomes" id="UP000441208"/>
    </source>
</evidence>
<evidence type="ECO:0000256" key="2">
    <source>
        <dbReference type="SAM" id="MobiDB-lite"/>
    </source>
</evidence>
<dbReference type="InterPro" id="IPR036397">
    <property type="entry name" value="RNaseH_sf"/>
</dbReference>
<dbReference type="InterPro" id="IPR001584">
    <property type="entry name" value="Integrase_cat-core"/>
</dbReference>
<evidence type="ECO:0000259" key="3">
    <source>
        <dbReference type="PROSITE" id="PS50994"/>
    </source>
</evidence>
<dbReference type="SUPFAM" id="SSF53098">
    <property type="entry name" value="Ribonuclease H-like"/>
    <property type="match status" value="1"/>
</dbReference>
<dbReference type="Pfam" id="PF13976">
    <property type="entry name" value="gag_pre-integrs"/>
    <property type="match status" value="1"/>
</dbReference>
<dbReference type="Proteomes" id="UP000441208">
    <property type="component" value="Unassembled WGS sequence"/>
</dbReference>
<comment type="caution">
    <text evidence="4">The sequence shown here is derived from an EMBL/GenBank/DDBJ whole genome shotgun (WGS) entry which is preliminary data.</text>
</comment>
<dbReference type="InterPro" id="IPR025724">
    <property type="entry name" value="GAG-pre-integrase_dom"/>
</dbReference>
<evidence type="ECO:0000313" key="6">
    <source>
        <dbReference type="EMBL" id="KAE9207955.1"/>
    </source>
</evidence>
<name>A0A6A3S965_9STRA</name>